<evidence type="ECO:0000256" key="1">
    <source>
        <dbReference type="SAM" id="Phobius"/>
    </source>
</evidence>
<gene>
    <name evidence="2" type="ORF">FSB73_18605</name>
</gene>
<sequence>MGTSIGASELIIILIGGIGTLVIIGILFYLIKSAIQAGVRDAYRERNSGTAFEFKQTKLLAEIARANGVSEEKIQEILKENT</sequence>
<reference evidence="2 3" key="1">
    <citation type="journal article" date="2017" name="Int. J. Syst. Evol. Microbiol.">
        <title>Arachidicoccus ginsenosidivorans sp. nov., with ginsenoside-converting activity isolated from ginseng cultivating soil.</title>
        <authorList>
            <person name="Siddiqi M.Z."/>
            <person name="Aslam Z."/>
            <person name="Im W.T."/>
        </authorList>
    </citation>
    <scope>NUCLEOTIDE SEQUENCE [LARGE SCALE GENOMIC DNA]</scope>
    <source>
        <strain evidence="2 3">Gsoil 809</strain>
    </source>
</reference>
<keyword evidence="1" id="KW-0472">Membrane</keyword>
<evidence type="ECO:0000313" key="3">
    <source>
        <dbReference type="Proteomes" id="UP000321291"/>
    </source>
</evidence>
<feature type="transmembrane region" description="Helical" evidence="1">
    <location>
        <begin position="12"/>
        <end position="31"/>
    </location>
</feature>
<dbReference type="RefSeq" id="WP_146785634.1">
    <property type="nucleotide sequence ID" value="NZ_CP042434.1"/>
</dbReference>
<keyword evidence="1" id="KW-1133">Transmembrane helix</keyword>
<keyword evidence="1" id="KW-0812">Transmembrane</keyword>
<protein>
    <submittedName>
        <fullName evidence="2">Uncharacterized protein</fullName>
    </submittedName>
</protein>
<dbReference type="EMBL" id="CP042434">
    <property type="protein sequence ID" value="QEC73375.1"/>
    <property type="molecule type" value="Genomic_DNA"/>
</dbReference>
<accession>A0A5B8VS20</accession>
<dbReference type="Proteomes" id="UP000321291">
    <property type="component" value="Chromosome"/>
</dbReference>
<dbReference type="AlphaFoldDB" id="A0A5B8VS20"/>
<proteinExistence type="predicted"/>
<evidence type="ECO:0000313" key="2">
    <source>
        <dbReference type="EMBL" id="QEC73375.1"/>
    </source>
</evidence>
<dbReference type="KEGG" id="agi:FSB73_18605"/>
<organism evidence="2 3">
    <name type="scientific">Arachidicoccus ginsenosidivorans</name>
    <dbReference type="NCBI Taxonomy" id="496057"/>
    <lineage>
        <taxon>Bacteria</taxon>
        <taxon>Pseudomonadati</taxon>
        <taxon>Bacteroidota</taxon>
        <taxon>Chitinophagia</taxon>
        <taxon>Chitinophagales</taxon>
        <taxon>Chitinophagaceae</taxon>
        <taxon>Arachidicoccus</taxon>
    </lineage>
</organism>
<keyword evidence="3" id="KW-1185">Reference proteome</keyword>
<name>A0A5B8VS20_9BACT</name>